<dbReference type="Proteomes" id="UP000551563">
    <property type="component" value="Unassembled WGS sequence"/>
</dbReference>
<protein>
    <submittedName>
        <fullName evidence="1">Uncharacterized protein</fullName>
    </submittedName>
</protein>
<evidence type="ECO:0000313" key="1">
    <source>
        <dbReference type="EMBL" id="HHV66540.1"/>
    </source>
</evidence>
<dbReference type="EMBL" id="DUMN01000088">
    <property type="protein sequence ID" value="HHV66540.1"/>
    <property type="molecule type" value="Genomic_DNA"/>
</dbReference>
<comment type="caution">
    <text evidence="1">The sequence shown here is derived from an EMBL/GenBank/DDBJ whole genome shotgun (WGS) entry which is preliminary data.</text>
</comment>
<name>A0A7V6TY71_9HYPH</name>
<evidence type="ECO:0000313" key="2">
    <source>
        <dbReference type="Proteomes" id="UP000551563"/>
    </source>
</evidence>
<gene>
    <name evidence="1" type="ORF">GXX48_02660</name>
</gene>
<proteinExistence type="predicted"/>
<sequence>MSKISISLLEGYHITATDKRHIAAIVERGWREGVTRQRRYKITERTGDIVRLVIERSERDMHGRPTTRRSKVVIRIREGQGHA</sequence>
<dbReference type="AlphaFoldDB" id="A0A7V6TY71"/>
<reference evidence="1 2" key="1">
    <citation type="journal article" date="2020" name="Biotechnol. Biofuels">
        <title>New insights from the biogas microbiome by comprehensive genome-resolved metagenomics of nearly 1600 species originating from multiple anaerobic digesters.</title>
        <authorList>
            <person name="Campanaro S."/>
            <person name="Treu L."/>
            <person name="Rodriguez-R L.M."/>
            <person name="Kovalovszki A."/>
            <person name="Ziels R.M."/>
            <person name="Maus I."/>
            <person name="Zhu X."/>
            <person name="Kougias P.G."/>
            <person name="Basile A."/>
            <person name="Luo G."/>
            <person name="Schluter A."/>
            <person name="Konstantinidis K.T."/>
            <person name="Angelidaki I."/>
        </authorList>
    </citation>
    <scope>NUCLEOTIDE SEQUENCE [LARGE SCALE GENOMIC DNA]</scope>
    <source>
        <strain evidence="1">AS04akNAM_66</strain>
    </source>
</reference>
<organism evidence="1 2">
    <name type="scientific">Brucella intermedia</name>
    <dbReference type="NCBI Taxonomy" id="94625"/>
    <lineage>
        <taxon>Bacteria</taxon>
        <taxon>Pseudomonadati</taxon>
        <taxon>Pseudomonadota</taxon>
        <taxon>Alphaproteobacteria</taxon>
        <taxon>Hyphomicrobiales</taxon>
        <taxon>Brucellaceae</taxon>
        <taxon>Brucella/Ochrobactrum group</taxon>
        <taxon>Brucella</taxon>
    </lineage>
</organism>
<accession>A0A7V6TY71</accession>